<dbReference type="EMBL" id="JBBPBM010000089">
    <property type="protein sequence ID" value="KAK8509990.1"/>
    <property type="molecule type" value="Genomic_DNA"/>
</dbReference>
<comment type="caution">
    <text evidence="1">The sequence shown here is derived from an EMBL/GenBank/DDBJ whole genome shotgun (WGS) entry which is preliminary data.</text>
</comment>
<protein>
    <submittedName>
        <fullName evidence="1">Uncharacterized protein</fullName>
    </submittedName>
</protein>
<dbReference type="Proteomes" id="UP001472677">
    <property type="component" value="Unassembled WGS sequence"/>
</dbReference>
<gene>
    <name evidence="1" type="ORF">V6N12_035313</name>
</gene>
<evidence type="ECO:0000313" key="1">
    <source>
        <dbReference type="EMBL" id="KAK8509990.1"/>
    </source>
</evidence>
<accession>A0ABR2BSD4</accession>
<name>A0ABR2BSD4_9ROSI</name>
<organism evidence="1 2">
    <name type="scientific">Hibiscus sabdariffa</name>
    <name type="common">roselle</name>
    <dbReference type="NCBI Taxonomy" id="183260"/>
    <lineage>
        <taxon>Eukaryota</taxon>
        <taxon>Viridiplantae</taxon>
        <taxon>Streptophyta</taxon>
        <taxon>Embryophyta</taxon>
        <taxon>Tracheophyta</taxon>
        <taxon>Spermatophyta</taxon>
        <taxon>Magnoliopsida</taxon>
        <taxon>eudicotyledons</taxon>
        <taxon>Gunneridae</taxon>
        <taxon>Pentapetalae</taxon>
        <taxon>rosids</taxon>
        <taxon>malvids</taxon>
        <taxon>Malvales</taxon>
        <taxon>Malvaceae</taxon>
        <taxon>Malvoideae</taxon>
        <taxon>Hibiscus</taxon>
    </lineage>
</organism>
<reference evidence="1 2" key="1">
    <citation type="journal article" date="2024" name="G3 (Bethesda)">
        <title>Genome assembly of Hibiscus sabdariffa L. provides insights into metabolisms of medicinal natural products.</title>
        <authorList>
            <person name="Kim T."/>
        </authorList>
    </citation>
    <scope>NUCLEOTIDE SEQUENCE [LARGE SCALE GENOMIC DNA]</scope>
    <source>
        <strain evidence="1">TK-2024</strain>
        <tissue evidence="1">Old leaves</tissue>
    </source>
</reference>
<keyword evidence="2" id="KW-1185">Reference proteome</keyword>
<sequence>MSSSVESIMGCAEGGQTDNICSQNQMMTAKVHPPPKNDQRNTINTVSHLASQVNASGQSFSITSKWLHFRKIEIADLESRFQYEHRGSLEQLRGLPQKNKKKYWS</sequence>
<evidence type="ECO:0000313" key="2">
    <source>
        <dbReference type="Proteomes" id="UP001472677"/>
    </source>
</evidence>
<proteinExistence type="predicted"/>